<keyword evidence="4" id="KW-1185">Reference proteome</keyword>
<dbReference type="InterPro" id="IPR043502">
    <property type="entry name" value="DNA/RNA_pol_sf"/>
</dbReference>
<feature type="domain" description="UmuC" evidence="2">
    <location>
        <begin position="24"/>
        <end position="150"/>
    </location>
</feature>
<dbReference type="InterPro" id="IPR001126">
    <property type="entry name" value="UmuC"/>
</dbReference>
<organism evidence="3 4">
    <name type="scientific">Dyella ginsengisoli</name>
    <dbReference type="NCBI Taxonomy" id="363848"/>
    <lineage>
        <taxon>Bacteria</taxon>
        <taxon>Pseudomonadati</taxon>
        <taxon>Pseudomonadota</taxon>
        <taxon>Gammaproteobacteria</taxon>
        <taxon>Lysobacterales</taxon>
        <taxon>Rhodanobacteraceae</taxon>
        <taxon>Dyella</taxon>
    </lineage>
</organism>
<dbReference type="EMBL" id="JADIKM010000005">
    <property type="protein sequence ID" value="MFK2905555.1"/>
    <property type="molecule type" value="Genomic_DNA"/>
</dbReference>
<dbReference type="PANTHER" id="PTHR35369">
    <property type="entry name" value="BLR3025 PROTEIN-RELATED"/>
    <property type="match status" value="1"/>
</dbReference>
<dbReference type="PANTHER" id="PTHR35369:SF2">
    <property type="entry name" value="BLR3025 PROTEIN"/>
    <property type="match status" value="1"/>
</dbReference>
<protein>
    <submittedName>
        <fullName evidence="3">DNA polymerase Y family protein</fullName>
    </submittedName>
</protein>
<evidence type="ECO:0000313" key="4">
    <source>
        <dbReference type="Proteomes" id="UP001620460"/>
    </source>
</evidence>
<dbReference type="CDD" id="cd03468">
    <property type="entry name" value="PolY_like"/>
    <property type="match status" value="1"/>
</dbReference>
<evidence type="ECO:0000259" key="2">
    <source>
        <dbReference type="Pfam" id="PF00817"/>
    </source>
</evidence>
<reference evidence="3 4" key="1">
    <citation type="submission" date="2020-10" db="EMBL/GenBank/DDBJ databases">
        <title>Phylogeny of dyella-like bacteria.</title>
        <authorList>
            <person name="Fu J."/>
        </authorList>
    </citation>
    <scope>NUCLEOTIDE SEQUENCE [LARGE SCALE GENOMIC DNA]</scope>
    <source>
        <strain evidence="3 4">Gsoil3046</strain>
    </source>
</reference>
<sequence length="475" mass="53135">MLWACITLPHLALDTLLRRRPPEDTAPLVLIDGPLQARRVLDANDSARAAGIQPGQPLTTAHALLARFEAVPHDPALTSRQHDLLGAWAYRYSAEVLQLPSAIALEVQRSQRLFGHWPQFQRKLRDDLAAMGFRHRLALAPTPLAARVLAEAADGAALTTPEQLHAALGKLPLSLAGLPDGLDDALARMGVQRLGALLALPRDGLRRRFGAALLDHLDDLLGERQLPRPRYLPPDRFEARITFNFDVEQLASLAFPLRRLTGDLAAFLAGRDGGVQRFTLSLGHRRQRPTHVPIGLLQPERDAAALFEFARSRLERITLAHPVEWLRLRASELPPFVPERRDLFDARPEHAIPLDHLHERLRARLGDDAVYRLEATGDPRPERAQRVASTQSRAAAPGVHPRPTWLLPQPIPLRTRHVRILAGPERIESGWWDGGDLRRDYYVLETAEGQHAWAFCPPGTHPDERSGWMLHGWFA</sequence>
<gene>
    <name evidence="3" type="ORF">ISP17_16465</name>
</gene>
<dbReference type="RefSeq" id="WP_404635069.1">
    <property type="nucleotide sequence ID" value="NZ_JADIKM010000005.1"/>
</dbReference>
<dbReference type="SUPFAM" id="SSF56672">
    <property type="entry name" value="DNA/RNA polymerases"/>
    <property type="match status" value="1"/>
</dbReference>
<dbReference type="InterPro" id="IPR050356">
    <property type="entry name" value="SulA_CellDiv_inhibitor"/>
</dbReference>
<dbReference type="Proteomes" id="UP001620460">
    <property type="component" value="Unassembled WGS sequence"/>
</dbReference>
<name>A0ABW8K0N7_9GAMM</name>
<evidence type="ECO:0000313" key="3">
    <source>
        <dbReference type="EMBL" id="MFK2905555.1"/>
    </source>
</evidence>
<keyword evidence="1" id="KW-0227">DNA damage</keyword>
<accession>A0ABW8K0N7</accession>
<evidence type="ECO:0000256" key="1">
    <source>
        <dbReference type="ARBA" id="ARBA00022763"/>
    </source>
</evidence>
<proteinExistence type="predicted"/>
<comment type="caution">
    <text evidence="3">The sequence shown here is derived from an EMBL/GenBank/DDBJ whole genome shotgun (WGS) entry which is preliminary data.</text>
</comment>
<dbReference type="Pfam" id="PF00817">
    <property type="entry name" value="IMS"/>
    <property type="match status" value="1"/>
</dbReference>